<comment type="pathway">
    <text evidence="1">Amino-acid biosynthesis; L-asparagine biosynthesis; L-asparagine from L-aspartate (L-Gln route): step 1/1.</text>
</comment>
<evidence type="ECO:0000313" key="12">
    <source>
        <dbReference type="EMBL" id="QHU30537.1"/>
    </source>
</evidence>
<evidence type="ECO:0000256" key="5">
    <source>
        <dbReference type="ARBA" id="ARBA00022741"/>
    </source>
</evidence>
<keyword evidence="4" id="KW-0028">Amino-acid biosynthesis</keyword>
<dbReference type="InterPro" id="IPR001962">
    <property type="entry name" value="Asn_synthase"/>
</dbReference>
<dbReference type="GO" id="GO:0005524">
    <property type="term" value="F:ATP binding"/>
    <property type="evidence" value="ECO:0007669"/>
    <property type="project" value="UniProtKB-KW"/>
</dbReference>
<dbReference type="InterPro" id="IPR017932">
    <property type="entry name" value="GATase_2_dom"/>
</dbReference>
<dbReference type="InterPro" id="IPR029055">
    <property type="entry name" value="Ntn_hydrolases_N"/>
</dbReference>
<dbReference type="CDD" id="cd00712">
    <property type="entry name" value="AsnB"/>
    <property type="match status" value="1"/>
</dbReference>
<evidence type="ECO:0000256" key="7">
    <source>
        <dbReference type="ARBA" id="ARBA00022888"/>
    </source>
</evidence>
<keyword evidence="5" id="KW-0547">Nucleotide-binding</keyword>
<sequence length="510" mass="58347">MCCVWTILGNYVIQEFIKYFDLLNKRGPDSKNILDLKNIAMCFHRLAIMGLSDAGNQPLKLPNKDIWLTANAEIFNYKDLLENTKPVSDSDCESILYCYDKYGIEETVNKLDGEFAFTLYDRTKETLFVARDPFGVRPLFMGESKDDQTIIFSSEIKGIPDHFTISHVSPGTYMEVSKKDLSVKTTRYYEYIFPNIFNPSMYDSIYNKLVKAVEKRLVADREVGVLLSGGLDSSLVAAIASRKIRQEGGQLHTFSIGMERGTDLKFARDVARHIGSKHHEVIKTKEEFLKAIPDVVYATESHDVTTIRASVGHYLLAKYIKENTDIKVLLGGEGADEVCGGYLYITKAPNTEEFHKECVRLLENIHLFDVTRSDRCISSQHGLESRVPFLDKDFVKTYLGTLSNHRDGGHKRLLRNVFHKTGLIPVDVILRQKEAFSDGVSPLEDSWHTIIQRHLDTVIPDNEKSEKLTKEQYYYLTLFIKFFGSKNINIIPFHWEPKWTKVKDPSARLL</sequence>
<dbReference type="SUPFAM" id="SSF56235">
    <property type="entry name" value="N-terminal nucleophile aminohydrolases (Ntn hydrolases)"/>
    <property type="match status" value="1"/>
</dbReference>
<evidence type="ECO:0000259" key="11">
    <source>
        <dbReference type="PROSITE" id="PS51278"/>
    </source>
</evidence>
<keyword evidence="8" id="KW-0315">Glutamine amidotransferase</keyword>
<protein>
    <recommendedName>
        <fullName evidence="2">asparagine synthase (glutamine-hydrolyzing)</fullName>
        <ecNumber evidence="2">6.3.5.4</ecNumber>
    </recommendedName>
    <alternativeName>
        <fullName evidence="9">Glutamine-dependent asparagine synthetase</fullName>
    </alternativeName>
</protein>
<dbReference type="SUPFAM" id="SSF52402">
    <property type="entry name" value="Adenine nucleotide alpha hydrolases-like"/>
    <property type="match status" value="1"/>
</dbReference>
<evidence type="ECO:0000256" key="9">
    <source>
        <dbReference type="ARBA" id="ARBA00030234"/>
    </source>
</evidence>
<dbReference type="Pfam" id="PF00733">
    <property type="entry name" value="Asn_synthase"/>
    <property type="match status" value="1"/>
</dbReference>
<comment type="catalytic activity">
    <reaction evidence="10">
        <text>L-aspartate + L-glutamine + ATP + H2O = L-asparagine + L-glutamate + AMP + diphosphate + H(+)</text>
        <dbReference type="Rhea" id="RHEA:12228"/>
        <dbReference type="ChEBI" id="CHEBI:15377"/>
        <dbReference type="ChEBI" id="CHEBI:15378"/>
        <dbReference type="ChEBI" id="CHEBI:29985"/>
        <dbReference type="ChEBI" id="CHEBI:29991"/>
        <dbReference type="ChEBI" id="CHEBI:30616"/>
        <dbReference type="ChEBI" id="CHEBI:33019"/>
        <dbReference type="ChEBI" id="CHEBI:58048"/>
        <dbReference type="ChEBI" id="CHEBI:58359"/>
        <dbReference type="ChEBI" id="CHEBI:456215"/>
        <dbReference type="EC" id="6.3.5.4"/>
    </reaction>
</comment>
<evidence type="ECO:0000256" key="6">
    <source>
        <dbReference type="ARBA" id="ARBA00022840"/>
    </source>
</evidence>
<dbReference type="EMBL" id="MN740509">
    <property type="protein sequence ID" value="QHU30537.1"/>
    <property type="molecule type" value="Genomic_DNA"/>
</dbReference>
<proteinExistence type="predicted"/>
<dbReference type="PROSITE" id="PS51278">
    <property type="entry name" value="GATASE_TYPE_2"/>
    <property type="match status" value="1"/>
</dbReference>
<dbReference type="Gene3D" id="3.60.20.10">
    <property type="entry name" value="Glutamine Phosphoribosylpyrophosphate, subunit 1, domain 1"/>
    <property type="match status" value="1"/>
</dbReference>
<dbReference type="PANTHER" id="PTHR11772">
    <property type="entry name" value="ASPARAGINE SYNTHETASE"/>
    <property type="match status" value="1"/>
</dbReference>
<dbReference type="InterPro" id="IPR006426">
    <property type="entry name" value="Asn_synth_AEB"/>
</dbReference>
<evidence type="ECO:0000256" key="4">
    <source>
        <dbReference type="ARBA" id="ARBA00022605"/>
    </source>
</evidence>
<dbReference type="GO" id="GO:0004066">
    <property type="term" value="F:asparagine synthase (glutamine-hydrolyzing) activity"/>
    <property type="evidence" value="ECO:0007669"/>
    <property type="project" value="UniProtKB-EC"/>
</dbReference>
<evidence type="ECO:0000256" key="8">
    <source>
        <dbReference type="ARBA" id="ARBA00022962"/>
    </source>
</evidence>
<evidence type="ECO:0000256" key="1">
    <source>
        <dbReference type="ARBA" id="ARBA00005187"/>
    </source>
</evidence>
<dbReference type="GO" id="GO:0005829">
    <property type="term" value="C:cytosol"/>
    <property type="evidence" value="ECO:0007669"/>
    <property type="project" value="TreeGrafter"/>
</dbReference>
<dbReference type="GO" id="GO:0006529">
    <property type="term" value="P:asparagine biosynthetic process"/>
    <property type="evidence" value="ECO:0007669"/>
    <property type="project" value="UniProtKB-KW"/>
</dbReference>
<reference evidence="12" key="1">
    <citation type="journal article" date="2020" name="Nature">
        <title>Giant virus diversity and host interactions through global metagenomics.</title>
        <authorList>
            <person name="Schulz F."/>
            <person name="Roux S."/>
            <person name="Paez-Espino D."/>
            <person name="Jungbluth S."/>
            <person name="Walsh D.A."/>
            <person name="Denef V.J."/>
            <person name="McMahon K.D."/>
            <person name="Konstantinidis K.T."/>
            <person name="Eloe-Fadrosh E.A."/>
            <person name="Kyrpides N.C."/>
            <person name="Woyke T."/>
        </authorList>
    </citation>
    <scope>NUCLEOTIDE SEQUENCE</scope>
    <source>
        <strain evidence="12">GVMAG-M-3300027833-19</strain>
    </source>
</reference>
<keyword evidence="6" id="KW-0067">ATP-binding</keyword>
<dbReference type="PANTHER" id="PTHR11772:SF23">
    <property type="entry name" value="ASPARAGINE SYNTHETASE [GLUTAMINE-HYDROLYZING]"/>
    <property type="match status" value="1"/>
</dbReference>
<accession>A0A6C0LJ44</accession>
<name>A0A6C0LJ44_9ZZZZ</name>
<dbReference type="NCBIfam" id="TIGR01536">
    <property type="entry name" value="asn_synth_AEB"/>
    <property type="match status" value="1"/>
</dbReference>
<dbReference type="PIRSF" id="PIRSF001589">
    <property type="entry name" value="Asn_synthetase_glu-h"/>
    <property type="match status" value="1"/>
</dbReference>
<dbReference type="Pfam" id="PF13537">
    <property type="entry name" value="GATase_7"/>
    <property type="match status" value="1"/>
</dbReference>
<dbReference type="InterPro" id="IPR050795">
    <property type="entry name" value="Asn_Synthetase"/>
</dbReference>
<dbReference type="InterPro" id="IPR033738">
    <property type="entry name" value="AsnB_N"/>
</dbReference>
<dbReference type="InterPro" id="IPR014729">
    <property type="entry name" value="Rossmann-like_a/b/a_fold"/>
</dbReference>
<evidence type="ECO:0000256" key="3">
    <source>
        <dbReference type="ARBA" id="ARBA00022598"/>
    </source>
</evidence>
<dbReference type="CDD" id="cd01991">
    <property type="entry name" value="Asn_synthase_B_C"/>
    <property type="match status" value="1"/>
</dbReference>
<dbReference type="EC" id="6.3.5.4" evidence="2"/>
<keyword evidence="7" id="KW-0061">Asparagine biosynthesis</keyword>
<organism evidence="12">
    <name type="scientific">viral metagenome</name>
    <dbReference type="NCBI Taxonomy" id="1070528"/>
    <lineage>
        <taxon>unclassified sequences</taxon>
        <taxon>metagenomes</taxon>
        <taxon>organismal metagenomes</taxon>
    </lineage>
</organism>
<keyword evidence="3" id="KW-0436">Ligase</keyword>
<dbReference type="AlphaFoldDB" id="A0A6C0LJ44"/>
<evidence type="ECO:0000256" key="2">
    <source>
        <dbReference type="ARBA" id="ARBA00012737"/>
    </source>
</evidence>
<evidence type="ECO:0000256" key="10">
    <source>
        <dbReference type="ARBA" id="ARBA00048741"/>
    </source>
</evidence>
<feature type="domain" description="Glutamine amidotransferase type-2" evidence="11">
    <location>
        <begin position="2"/>
        <end position="179"/>
    </location>
</feature>
<dbReference type="Gene3D" id="3.40.50.620">
    <property type="entry name" value="HUPs"/>
    <property type="match status" value="1"/>
</dbReference>